<name>A0AAJ0HW30_9PEZI</name>
<proteinExistence type="predicted"/>
<dbReference type="EMBL" id="JAUIQD010000001">
    <property type="protein sequence ID" value="KAK3363762.1"/>
    <property type="molecule type" value="Genomic_DNA"/>
</dbReference>
<comment type="caution">
    <text evidence="1">The sequence shown here is derived from an EMBL/GenBank/DDBJ whole genome shotgun (WGS) entry which is preliminary data.</text>
</comment>
<evidence type="ECO:0000313" key="2">
    <source>
        <dbReference type="Proteomes" id="UP001275084"/>
    </source>
</evidence>
<dbReference type="AlphaFoldDB" id="A0AAJ0HW30"/>
<reference evidence="1" key="2">
    <citation type="submission" date="2023-06" db="EMBL/GenBank/DDBJ databases">
        <authorList>
            <consortium name="Lawrence Berkeley National Laboratory"/>
            <person name="Haridas S."/>
            <person name="Hensen N."/>
            <person name="Bonometti L."/>
            <person name="Westerberg I."/>
            <person name="Brannstrom I.O."/>
            <person name="Guillou S."/>
            <person name="Cros-Aarteil S."/>
            <person name="Calhoun S."/>
            <person name="Kuo A."/>
            <person name="Mondo S."/>
            <person name="Pangilinan J."/>
            <person name="Riley R."/>
            <person name="Labutti K."/>
            <person name="Andreopoulos B."/>
            <person name="Lipzen A."/>
            <person name="Chen C."/>
            <person name="Yanf M."/>
            <person name="Daum C."/>
            <person name="Ng V."/>
            <person name="Clum A."/>
            <person name="Steindorff A."/>
            <person name="Ohm R."/>
            <person name="Martin F."/>
            <person name="Silar P."/>
            <person name="Natvig D."/>
            <person name="Lalanne C."/>
            <person name="Gautier V."/>
            <person name="Ament-Velasquez S.L."/>
            <person name="Kruys A."/>
            <person name="Hutchinson M.I."/>
            <person name="Powell A.J."/>
            <person name="Barry K."/>
            <person name="Miller A.N."/>
            <person name="Grigoriev I.V."/>
            <person name="Debuchy R."/>
            <person name="Gladieux P."/>
            <person name="Thoren M.H."/>
            <person name="Johannesson H."/>
        </authorList>
    </citation>
    <scope>NUCLEOTIDE SEQUENCE</scope>
    <source>
        <strain evidence="1">CBS 955.72</strain>
    </source>
</reference>
<feature type="non-terminal residue" evidence="1">
    <location>
        <position position="51"/>
    </location>
</feature>
<evidence type="ECO:0000313" key="1">
    <source>
        <dbReference type="EMBL" id="KAK3363762.1"/>
    </source>
</evidence>
<gene>
    <name evidence="1" type="ORF">B0T25DRAFT_417340</name>
</gene>
<organism evidence="1 2">
    <name type="scientific">Lasiosphaeria hispida</name>
    <dbReference type="NCBI Taxonomy" id="260671"/>
    <lineage>
        <taxon>Eukaryota</taxon>
        <taxon>Fungi</taxon>
        <taxon>Dikarya</taxon>
        <taxon>Ascomycota</taxon>
        <taxon>Pezizomycotina</taxon>
        <taxon>Sordariomycetes</taxon>
        <taxon>Sordariomycetidae</taxon>
        <taxon>Sordariales</taxon>
        <taxon>Lasiosphaeriaceae</taxon>
        <taxon>Lasiosphaeria</taxon>
    </lineage>
</organism>
<protein>
    <submittedName>
        <fullName evidence="1">Uncharacterized protein</fullName>
    </submittedName>
</protein>
<dbReference type="Proteomes" id="UP001275084">
    <property type="component" value="Unassembled WGS sequence"/>
</dbReference>
<reference evidence="1" key="1">
    <citation type="journal article" date="2023" name="Mol. Phylogenet. Evol.">
        <title>Genome-scale phylogeny and comparative genomics of the fungal order Sordariales.</title>
        <authorList>
            <person name="Hensen N."/>
            <person name="Bonometti L."/>
            <person name="Westerberg I."/>
            <person name="Brannstrom I.O."/>
            <person name="Guillou S."/>
            <person name="Cros-Aarteil S."/>
            <person name="Calhoun S."/>
            <person name="Haridas S."/>
            <person name="Kuo A."/>
            <person name="Mondo S."/>
            <person name="Pangilinan J."/>
            <person name="Riley R."/>
            <person name="LaButti K."/>
            <person name="Andreopoulos B."/>
            <person name="Lipzen A."/>
            <person name="Chen C."/>
            <person name="Yan M."/>
            <person name="Daum C."/>
            <person name="Ng V."/>
            <person name="Clum A."/>
            <person name="Steindorff A."/>
            <person name="Ohm R.A."/>
            <person name="Martin F."/>
            <person name="Silar P."/>
            <person name="Natvig D.O."/>
            <person name="Lalanne C."/>
            <person name="Gautier V."/>
            <person name="Ament-Velasquez S.L."/>
            <person name="Kruys A."/>
            <person name="Hutchinson M.I."/>
            <person name="Powell A.J."/>
            <person name="Barry K."/>
            <person name="Miller A.N."/>
            <person name="Grigoriev I.V."/>
            <person name="Debuchy R."/>
            <person name="Gladieux P."/>
            <person name="Hiltunen Thoren M."/>
            <person name="Johannesson H."/>
        </authorList>
    </citation>
    <scope>NUCLEOTIDE SEQUENCE</scope>
    <source>
        <strain evidence="1">CBS 955.72</strain>
    </source>
</reference>
<sequence length="51" mass="6185">YIIVYDYVPLGKMDVEIAQAQLDFFYRTGFAQMPYREFNWRRGRLVDFGDL</sequence>
<keyword evidence="2" id="KW-1185">Reference proteome</keyword>
<accession>A0AAJ0HW30</accession>
<feature type="non-terminal residue" evidence="1">
    <location>
        <position position="1"/>
    </location>
</feature>